<protein>
    <submittedName>
        <fullName evidence="6">Peptide ABC transporter substrate-binding protein</fullName>
    </submittedName>
</protein>
<dbReference type="Gene3D" id="3.40.190.10">
    <property type="entry name" value="Periplasmic binding protein-like II"/>
    <property type="match status" value="1"/>
</dbReference>
<dbReference type="SUPFAM" id="SSF53850">
    <property type="entry name" value="Periplasmic binding protein-like II"/>
    <property type="match status" value="1"/>
</dbReference>
<evidence type="ECO:0000313" key="7">
    <source>
        <dbReference type="Proteomes" id="UP000561438"/>
    </source>
</evidence>
<sequence length="451" mass="49216">MRAATTQGLVTMDTAGQIVPALAERWIVTDDGTSYIFRLRERNWPDGEPLTGEQVRRQLEALRRELAGTSLGADLAIIDDIRAMTGRVVEIRLTRPMPQFLRLLAQPELGIRMGGISLGPMARLTRQTGVGREVSADTGTDQLTLYPIPPTERGFARQPDWEELVRPVEAHFLTPEAAVQAFTSGELEVVLGGTLPTLPLVNAGPLSRGNVRLDAAVGLFGLDVMEASGFLAAAENRESLNMAIDRETLLAPFNIAGWSPRLSAVPTFADTAPAADQDPAWYSLPLEERIVIASARVAAWESSTGEEASVRIALPDGPGSDLLFREIARDWAEIGVTSVRVAAGENADLELRDRVARYDSERWYLNQFNCAYTQAICSEEADILVNQSIRATDPQVVRLLLDEAEALLTEQNGFISLGTPIRWSLVRGNIAGFQENQWAAHPLFPLSGAPI</sequence>
<dbReference type="GO" id="GO:0015833">
    <property type="term" value="P:peptide transport"/>
    <property type="evidence" value="ECO:0007669"/>
    <property type="project" value="TreeGrafter"/>
</dbReference>
<evidence type="ECO:0000256" key="2">
    <source>
        <dbReference type="ARBA" id="ARBA00005695"/>
    </source>
</evidence>
<evidence type="ECO:0000313" key="6">
    <source>
        <dbReference type="EMBL" id="NVD44677.1"/>
    </source>
</evidence>
<evidence type="ECO:0000256" key="4">
    <source>
        <dbReference type="ARBA" id="ARBA00022729"/>
    </source>
</evidence>
<dbReference type="PANTHER" id="PTHR30290:SF10">
    <property type="entry name" value="PERIPLASMIC OLIGOPEPTIDE-BINDING PROTEIN-RELATED"/>
    <property type="match status" value="1"/>
</dbReference>
<feature type="domain" description="Solute-binding protein family 5" evidence="5">
    <location>
        <begin position="17"/>
        <end position="337"/>
    </location>
</feature>
<dbReference type="InterPro" id="IPR000914">
    <property type="entry name" value="SBP_5_dom"/>
</dbReference>
<proteinExistence type="inferred from homology"/>
<dbReference type="Pfam" id="PF00496">
    <property type="entry name" value="SBP_bac_5"/>
    <property type="match status" value="1"/>
</dbReference>
<dbReference type="AlphaFoldDB" id="A0A850H264"/>
<dbReference type="GO" id="GO:1904680">
    <property type="term" value="F:peptide transmembrane transporter activity"/>
    <property type="evidence" value="ECO:0007669"/>
    <property type="project" value="TreeGrafter"/>
</dbReference>
<dbReference type="InterPro" id="IPR039424">
    <property type="entry name" value="SBP_5"/>
</dbReference>
<comment type="caution">
    <text evidence="6">The sequence shown here is derived from an EMBL/GenBank/DDBJ whole genome shotgun (WGS) entry which is preliminary data.</text>
</comment>
<comment type="subcellular location">
    <subcellularLocation>
        <location evidence="1">Periplasm</location>
    </subcellularLocation>
</comment>
<dbReference type="Gene3D" id="3.10.105.10">
    <property type="entry name" value="Dipeptide-binding Protein, Domain 3"/>
    <property type="match status" value="1"/>
</dbReference>
<gene>
    <name evidence="6" type="ORF">HUV48_06550</name>
</gene>
<name>A0A850H264_9SPHN</name>
<evidence type="ECO:0000256" key="3">
    <source>
        <dbReference type="ARBA" id="ARBA00022448"/>
    </source>
</evidence>
<keyword evidence="7" id="KW-1185">Reference proteome</keyword>
<keyword evidence="3" id="KW-0813">Transport</keyword>
<dbReference type="GO" id="GO:0030313">
    <property type="term" value="C:cell envelope"/>
    <property type="evidence" value="ECO:0007669"/>
    <property type="project" value="UniProtKB-SubCell"/>
</dbReference>
<reference evidence="6 7" key="1">
    <citation type="submission" date="2020-06" db="EMBL/GenBank/DDBJ databases">
        <title>Altererythrobacter sp. HHU K3-1.</title>
        <authorList>
            <person name="Zhang D."/>
            <person name="Xue H."/>
        </authorList>
    </citation>
    <scope>NUCLEOTIDE SEQUENCE [LARGE SCALE GENOMIC DNA]</scope>
    <source>
        <strain evidence="6 7">HHU K3-1</strain>
    </source>
</reference>
<dbReference type="Gene3D" id="3.90.76.10">
    <property type="entry name" value="Dipeptide-binding Protein, Domain 1"/>
    <property type="match status" value="1"/>
</dbReference>
<organism evidence="6 7">
    <name type="scientific">Qipengyuania atrilutea</name>
    <dbReference type="NCBI Taxonomy" id="2744473"/>
    <lineage>
        <taxon>Bacteria</taxon>
        <taxon>Pseudomonadati</taxon>
        <taxon>Pseudomonadota</taxon>
        <taxon>Alphaproteobacteria</taxon>
        <taxon>Sphingomonadales</taxon>
        <taxon>Erythrobacteraceae</taxon>
        <taxon>Qipengyuania</taxon>
    </lineage>
</organism>
<evidence type="ECO:0000256" key="1">
    <source>
        <dbReference type="ARBA" id="ARBA00004418"/>
    </source>
</evidence>
<accession>A0A850H264</accession>
<dbReference type="EMBL" id="JABWGV010000002">
    <property type="protein sequence ID" value="NVD44677.1"/>
    <property type="molecule type" value="Genomic_DNA"/>
</dbReference>
<dbReference type="Proteomes" id="UP000561438">
    <property type="component" value="Unassembled WGS sequence"/>
</dbReference>
<dbReference type="PANTHER" id="PTHR30290">
    <property type="entry name" value="PERIPLASMIC BINDING COMPONENT OF ABC TRANSPORTER"/>
    <property type="match status" value="1"/>
</dbReference>
<evidence type="ECO:0000259" key="5">
    <source>
        <dbReference type="Pfam" id="PF00496"/>
    </source>
</evidence>
<keyword evidence="4" id="KW-0732">Signal</keyword>
<comment type="similarity">
    <text evidence="2">Belongs to the bacterial solute-binding protein 5 family.</text>
</comment>